<dbReference type="InterPro" id="IPR000182">
    <property type="entry name" value="GNAT_dom"/>
</dbReference>
<gene>
    <name evidence="2" type="ORF">UABAM_03884</name>
</gene>
<dbReference type="Pfam" id="PF00583">
    <property type="entry name" value="Acetyltransf_1"/>
    <property type="match status" value="1"/>
</dbReference>
<dbReference type="Proteomes" id="UP000326354">
    <property type="component" value="Chromosome"/>
</dbReference>
<dbReference type="KEGG" id="uam:UABAM_03884"/>
<evidence type="ECO:0000313" key="3">
    <source>
        <dbReference type="Proteomes" id="UP000326354"/>
    </source>
</evidence>
<dbReference type="PROSITE" id="PS51186">
    <property type="entry name" value="GNAT"/>
    <property type="match status" value="1"/>
</dbReference>
<evidence type="ECO:0000313" key="2">
    <source>
        <dbReference type="EMBL" id="BBM85515.1"/>
    </source>
</evidence>
<dbReference type="Gene3D" id="3.40.630.30">
    <property type="match status" value="1"/>
</dbReference>
<dbReference type="RefSeq" id="WP_151969613.1">
    <property type="nucleotide sequence ID" value="NZ_AP019860.1"/>
</dbReference>
<feature type="domain" description="N-acetyltransferase" evidence="1">
    <location>
        <begin position="6"/>
        <end position="156"/>
    </location>
</feature>
<dbReference type="CDD" id="cd04301">
    <property type="entry name" value="NAT_SF"/>
    <property type="match status" value="1"/>
</dbReference>
<protein>
    <submittedName>
        <fullName evidence="2">N-acetyltransferase</fullName>
    </submittedName>
</protein>
<proteinExistence type="predicted"/>
<accession>A0A5S9IRT3</accession>
<sequence>MSKAKVSLRPITKTNFQECIALDVKQDQQEMVAKNVQSLALAYVNKNLYPLAIYDIAAQGWENPKLPMVGFVMYEIDAAVGFIARLMIGRDHQGKGYGEAAMCEVIRRLKLYPQVEIIATSYHPQNSAAANLYRKLGFVPWEEEWLKEISEETIVRLKEQI</sequence>
<evidence type="ECO:0000259" key="1">
    <source>
        <dbReference type="PROSITE" id="PS51186"/>
    </source>
</evidence>
<dbReference type="SUPFAM" id="SSF55729">
    <property type="entry name" value="Acyl-CoA N-acyltransferases (Nat)"/>
    <property type="match status" value="1"/>
</dbReference>
<keyword evidence="3" id="KW-1185">Reference proteome</keyword>
<keyword evidence="2" id="KW-0808">Transferase</keyword>
<dbReference type="InterPro" id="IPR016181">
    <property type="entry name" value="Acyl_CoA_acyltransferase"/>
</dbReference>
<dbReference type="OrthoDB" id="9127144at2"/>
<name>A0A5S9IRT3_UABAM</name>
<reference evidence="2 3" key="1">
    <citation type="submission" date="2019-08" db="EMBL/GenBank/DDBJ databases">
        <title>Complete genome sequence of Candidatus Uab amorphum.</title>
        <authorList>
            <person name="Shiratori T."/>
            <person name="Suzuki S."/>
            <person name="Kakizawa Y."/>
            <person name="Ishida K."/>
        </authorList>
    </citation>
    <scope>NUCLEOTIDE SEQUENCE [LARGE SCALE GENOMIC DNA]</scope>
    <source>
        <strain evidence="2 3">SRT547</strain>
    </source>
</reference>
<organism evidence="2 3">
    <name type="scientific">Uabimicrobium amorphum</name>
    <dbReference type="NCBI Taxonomy" id="2596890"/>
    <lineage>
        <taxon>Bacteria</taxon>
        <taxon>Pseudomonadati</taxon>
        <taxon>Planctomycetota</taxon>
        <taxon>Candidatus Uabimicrobiia</taxon>
        <taxon>Candidatus Uabimicrobiales</taxon>
        <taxon>Candidatus Uabimicrobiaceae</taxon>
        <taxon>Candidatus Uabimicrobium</taxon>
    </lineage>
</organism>
<dbReference type="EMBL" id="AP019860">
    <property type="protein sequence ID" value="BBM85515.1"/>
    <property type="molecule type" value="Genomic_DNA"/>
</dbReference>
<dbReference type="AlphaFoldDB" id="A0A5S9IRT3"/>
<dbReference type="GO" id="GO:0016747">
    <property type="term" value="F:acyltransferase activity, transferring groups other than amino-acyl groups"/>
    <property type="evidence" value="ECO:0007669"/>
    <property type="project" value="InterPro"/>
</dbReference>